<gene>
    <name evidence="7" type="primary">fabD</name>
    <name evidence="7" type="ORF">FTX54_009455</name>
</gene>
<dbReference type="InterPro" id="IPR050858">
    <property type="entry name" value="Mal-CoA-ACP_Trans/PKS_FabD"/>
</dbReference>
<dbReference type="RefSeq" id="WP_147802351.1">
    <property type="nucleotide sequence ID" value="NZ_CP144914.1"/>
</dbReference>
<evidence type="ECO:0000256" key="4">
    <source>
        <dbReference type="PIRNR" id="PIRNR000446"/>
    </source>
</evidence>
<dbReference type="PIRSF" id="PIRSF000446">
    <property type="entry name" value="Mct"/>
    <property type="match status" value="1"/>
</dbReference>
<dbReference type="InterPro" id="IPR016036">
    <property type="entry name" value="Malonyl_transacylase_ACP-bd"/>
</dbReference>
<dbReference type="InterPro" id="IPR024925">
    <property type="entry name" value="Malonyl_CoA-ACP_transAc"/>
</dbReference>
<feature type="active site" evidence="5">
    <location>
        <position position="91"/>
    </location>
</feature>
<dbReference type="InterPro" id="IPR001227">
    <property type="entry name" value="Ac_transferase_dom_sf"/>
</dbReference>
<dbReference type="AlphaFoldDB" id="A0A5C7FB56"/>
<organism evidence="7 8">
    <name type="scientific">Alkalicoccus halolimnae</name>
    <dbReference type="NCBI Taxonomy" id="1667239"/>
    <lineage>
        <taxon>Bacteria</taxon>
        <taxon>Bacillati</taxon>
        <taxon>Bacillota</taxon>
        <taxon>Bacilli</taxon>
        <taxon>Bacillales</taxon>
        <taxon>Bacillaceae</taxon>
        <taxon>Alkalicoccus</taxon>
    </lineage>
</organism>
<comment type="similarity">
    <text evidence="4">Belongs to the fabD family.</text>
</comment>
<dbReference type="SUPFAM" id="SSF52151">
    <property type="entry name" value="FabD/lysophospholipase-like"/>
    <property type="match status" value="1"/>
</dbReference>
<proteinExistence type="inferred from homology"/>
<dbReference type="EC" id="2.3.1.39" evidence="4"/>
<dbReference type="InterPro" id="IPR014043">
    <property type="entry name" value="Acyl_transferase_dom"/>
</dbReference>
<evidence type="ECO:0000256" key="3">
    <source>
        <dbReference type="ARBA" id="ARBA00048462"/>
    </source>
</evidence>
<dbReference type="PANTHER" id="PTHR42681:SF1">
    <property type="entry name" value="MALONYL-COA-ACYL CARRIER PROTEIN TRANSACYLASE, MITOCHONDRIAL"/>
    <property type="match status" value="1"/>
</dbReference>
<sequence length="313" mass="34004">MKNIAVIFPGQGAQHIGMGKEISEELPEAKQIFDLADHALQESFSELIFSGEEEKLKRTENTQPALLTTSVAIWRALENRGVTASYAAGHSLGEYSALVASNAMSFTEAVQAVRKRGQFMEEAVPEGQGTMAAILGMEREKLEEVTLQASEEAGPVEPANFNCPGQIVISGSTPGVERAVELAKDAGAKRAMILQVSGPFHSSMMTPAAEKMKPELTHVDITEPQMKVIANVTGKPVAKEQISEALIDQIYSPVLWEETIRYLLDQGVDTFIEAGPGKVLSGLVKKINRRAVTLPVYDLETLEQAVKKLKEDN</sequence>
<evidence type="ECO:0000256" key="1">
    <source>
        <dbReference type="ARBA" id="ARBA00022679"/>
    </source>
</evidence>
<dbReference type="Proteomes" id="UP000321816">
    <property type="component" value="Chromosome"/>
</dbReference>
<dbReference type="NCBIfam" id="TIGR00128">
    <property type="entry name" value="fabD"/>
    <property type="match status" value="1"/>
</dbReference>
<keyword evidence="1 4" id="KW-0808">Transferase</keyword>
<dbReference type="Pfam" id="PF00698">
    <property type="entry name" value="Acyl_transf_1"/>
    <property type="match status" value="1"/>
</dbReference>
<dbReference type="SMART" id="SM00827">
    <property type="entry name" value="PKS_AT"/>
    <property type="match status" value="1"/>
</dbReference>
<keyword evidence="8" id="KW-1185">Reference proteome</keyword>
<name>A0A5C7FB56_9BACI</name>
<evidence type="ECO:0000256" key="2">
    <source>
        <dbReference type="ARBA" id="ARBA00023315"/>
    </source>
</evidence>
<feature type="active site" evidence="5">
    <location>
        <position position="201"/>
    </location>
</feature>
<dbReference type="Gene3D" id="3.40.366.10">
    <property type="entry name" value="Malonyl-Coenzyme A Acyl Carrier Protein, domain 2"/>
    <property type="match status" value="1"/>
</dbReference>
<keyword evidence="2 4" id="KW-0012">Acyltransferase</keyword>
<evidence type="ECO:0000259" key="6">
    <source>
        <dbReference type="SMART" id="SM00827"/>
    </source>
</evidence>
<dbReference type="InterPro" id="IPR016035">
    <property type="entry name" value="Acyl_Trfase/lysoPLipase"/>
</dbReference>
<protein>
    <recommendedName>
        <fullName evidence="4">Malonyl CoA-acyl carrier protein transacylase</fullName>
        <ecNumber evidence="4">2.3.1.39</ecNumber>
    </recommendedName>
</protein>
<dbReference type="SUPFAM" id="SSF55048">
    <property type="entry name" value="Probable ACP-binding domain of malonyl-CoA ACP transacylase"/>
    <property type="match status" value="1"/>
</dbReference>
<dbReference type="FunFam" id="3.30.70.250:FF:000001">
    <property type="entry name" value="Malonyl CoA-acyl carrier protein transacylase"/>
    <property type="match status" value="1"/>
</dbReference>
<dbReference type="Gene3D" id="3.30.70.250">
    <property type="entry name" value="Malonyl-CoA ACP transacylase, ACP-binding"/>
    <property type="match status" value="1"/>
</dbReference>
<accession>A0A5C7FB56</accession>
<dbReference type="PANTHER" id="PTHR42681">
    <property type="entry name" value="MALONYL-COA-ACYL CARRIER PROTEIN TRANSACYLASE, MITOCHONDRIAL"/>
    <property type="match status" value="1"/>
</dbReference>
<dbReference type="OrthoDB" id="9805460at2"/>
<evidence type="ECO:0000256" key="5">
    <source>
        <dbReference type="PIRSR" id="PIRSR000446-1"/>
    </source>
</evidence>
<dbReference type="EMBL" id="CP144914">
    <property type="protein sequence ID" value="WWD78657.1"/>
    <property type="molecule type" value="Genomic_DNA"/>
</dbReference>
<dbReference type="InterPro" id="IPR004410">
    <property type="entry name" value="Malonyl_CoA-ACP_transAc_FabD"/>
</dbReference>
<dbReference type="KEGG" id="ahal:FTX54_009455"/>
<reference evidence="7 8" key="1">
    <citation type="submission" date="2024-01" db="EMBL/GenBank/DDBJ databases">
        <title>Complete Genome Sequence of Alkalicoccus halolimnae BZ-SZ-XJ29T, a Moderately Halophilic Bacterium Isolated from a Salt Lake.</title>
        <authorList>
            <person name="Zhao B."/>
        </authorList>
    </citation>
    <scope>NUCLEOTIDE SEQUENCE [LARGE SCALE GENOMIC DNA]</scope>
    <source>
        <strain evidence="7 8">BZ-SZ-XJ29</strain>
    </source>
</reference>
<dbReference type="GO" id="GO:0004314">
    <property type="term" value="F:[acyl-carrier-protein] S-malonyltransferase activity"/>
    <property type="evidence" value="ECO:0007669"/>
    <property type="project" value="UniProtKB-EC"/>
</dbReference>
<dbReference type="GO" id="GO:0005829">
    <property type="term" value="C:cytosol"/>
    <property type="evidence" value="ECO:0007669"/>
    <property type="project" value="TreeGrafter"/>
</dbReference>
<evidence type="ECO:0000313" key="8">
    <source>
        <dbReference type="Proteomes" id="UP000321816"/>
    </source>
</evidence>
<feature type="domain" description="Malonyl-CoA:ACP transacylase (MAT)" evidence="6">
    <location>
        <begin position="7"/>
        <end position="297"/>
    </location>
</feature>
<comment type="catalytic activity">
    <reaction evidence="3 4">
        <text>holo-[ACP] + malonyl-CoA = malonyl-[ACP] + CoA</text>
        <dbReference type="Rhea" id="RHEA:41792"/>
        <dbReference type="Rhea" id="RHEA-COMP:9623"/>
        <dbReference type="Rhea" id="RHEA-COMP:9685"/>
        <dbReference type="ChEBI" id="CHEBI:57287"/>
        <dbReference type="ChEBI" id="CHEBI:57384"/>
        <dbReference type="ChEBI" id="CHEBI:64479"/>
        <dbReference type="ChEBI" id="CHEBI:78449"/>
        <dbReference type="EC" id="2.3.1.39"/>
    </reaction>
</comment>
<evidence type="ECO:0000313" key="7">
    <source>
        <dbReference type="EMBL" id="WWD78657.1"/>
    </source>
</evidence>
<dbReference type="GO" id="GO:0006633">
    <property type="term" value="P:fatty acid biosynthetic process"/>
    <property type="evidence" value="ECO:0007669"/>
    <property type="project" value="TreeGrafter"/>
</dbReference>